<keyword evidence="5" id="KW-1185">Reference proteome</keyword>
<keyword evidence="2" id="KW-0274">FAD</keyword>
<dbReference type="AlphaFoldDB" id="B0DN19"/>
<dbReference type="InterPro" id="IPR036188">
    <property type="entry name" value="FAD/NAD-bd_sf"/>
</dbReference>
<dbReference type="GO" id="GO:0050660">
    <property type="term" value="F:flavin adenine dinucleotide binding"/>
    <property type="evidence" value="ECO:0007669"/>
    <property type="project" value="InterPro"/>
</dbReference>
<dbReference type="InterPro" id="IPR020946">
    <property type="entry name" value="Flavin_mOase-like"/>
</dbReference>
<evidence type="ECO:0000256" key="2">
    <source>
        <dbReference type="ARBA" id="ARBA00022827"/>
    </source>
</evidence>
<keyword evidence="1" id="KW-0285">Flavoprotein</keyword>
<proteinExistence type="predicted"/>
<evidence type="ECO:0000313" key="4">
    <source>
        <dbReference type="EMBL" id="EDR04070.1"/>
    </source>
</evidence>
<sequence>MSSQEIVNEPHPIEASLPTLSKLGTTVPTDVDATSVASTWLSSFSKFAETGDVEGITSLLVESDFSSSLLPESSRTTTASSSSVSLYWRDILALTWDLRTFEGTATTKAFLVDRLADAQIQNVKLSDEIKPQLQQPHPDLAWIQILFMFETKAGSATGIARLVPIKIGDQVEWKGQSIFTTLDSLKGFPEKIGALRNPEPNHGKWEEARRKEVAFGEADPTVLIIGGGHSGLEVAARLKALDVPTLVIEKNERIGDNWRERYEALCLHDPVWYGQFPYLPFPSTWPVFAPAKKLANWLEFYAEALELNVWTSSTVTKATRDEETKLWNVVVRQANGQDRVLKVKHVVFAVGFKGGEGYVPSIPGMESFTGQILHSSQHKSARDHPGKKVVVIGSCTSAHDICVDYVDHGVDVTMFQRSSTYIISAGKGVRMLLEGLYSENGPPTDIADKLNMSFPNKLIAGLTHRGMKAIWENVDKEIIEGLHKVGFRTNKGYKDSGLLLTVWQKAGGYYLDVGGSQYLIDGKIKLKNDSQIAGFTETGLKFDNGSELSADVVVFCTGLTDAHYGIRRICGDEVADKCKPLWGMDEEGEINGCWKDMGVPGLWYIMGNLALCRFYSKTIALQIKAMEEGLFSTRYGGSV</sequence>
<dbReference type="GeneID" id="6080977"/>
<dbReference type="HOGENOM" id="CLU_015676_1_0_1"/>
<dbReference type="KEGG" id="lbc:LACBIDRAFT_191394"/>
<dbReference type="Pfam" id="PF00743">
    <property type="entry name" value="FMO-like"/>
    <property type="match status" value="1"/>
</dbReference>
<dbReference type="EMBL" id="DS547120">
    <property type="protein sequence ID" value="EDR04070.1"/>
    <property type="molecule type" value="Genomic_DNA"/>
</dbReference>
<dbReference type="Proteomes" id="UP000001194">
    <property type="component" value="Unassembled WGS sequence"/>
</dbReference>
<dbReference type="InParanoid" id="B0DN19"/>
<protein>
    <submittedName>
        <fullName evidence="4">Predicted protein</fullName>
    </submittedName>
</protein>
<accession>B0DN19</accession>
<reference evidence="4 5" key="1">
    <citation type="journal article" date="2008" name="Nature">
        <title>The genome of Laccaria bicolor provides insights into mycorrhizal symbiosis.</title>
        <authorList>
            <person name="Martin F."/>
            <person name="Aerts A."/>
            <person name="Ahren D."/>
            <person name="Brun A."/>
            <person name="Danchin E.G.J."/>
            <person name="Duchaussoy F."/>
            <person name="Gibon J."/>
            <person name="Kohler A."/>
            <person name="Lindquist E."/>
            <person name="Pereda V."/>
            <person name="Salamov A."/>
            <person name="Shapiro H.J."/>
            <person name="Wuyts J."/>
            <person name="Blaudez D."/>
            <person name="Buee M."/>
            <person name="Brokstein P."/>
            <person name="Canbaeck B."/>
            <person name="Cohen D."/>
            <person name="Courty P.E."/>
            <person name="Coutinho P.M."/>
            <person name="Delaruelle C."/>
            <person name="Detter J.C."/>
            <person name="Deveau A."/>
            <person name="DiFazio S."/>
            <person name="Duplessis S."/>
            <person name="Fraissinet-Tachet L."/>
            <person name="Lucic E."/>
            <person name="Frey-Klett P."/>
            <person name="Fourrey C."/>
            <person name="Feussner I."/>
            <person name="Gay G."/>
            <person name="Grimwood J."/>
            <person name="Hoegger P.J."/>
            <person name="Jain P."/>
            <person name="Kilaru S."/>
            <person name="Labbe J."/>
            <person name="Lin Y.C."/>
            <person name="Legue V."/>
            <person name="Le Tacon F."/>
            <person name="Marmeisse R."/>
            <person name="Melayah D."/>
            <person name="Montanini B."/>
            <person name="Muratet M."/>
            <person name="Nehls U."/>
            <person name="Niculita-Hirzel H."/>
            <person name="Oudot-Le Secq M.P."/>
            <person name="Peter M."/>
            <person name="Quesneville H."/>
            <person name="Rajashekar B."/>
            <person name="Reich M."/>
            <person name="Rouhier N."/>
            <person name="Schmutz J."/>
            <person name="Yin T."/>
            <person name="Chalot M."/>
            <person name="Henrissat B."/>
            <person name="Kuees U."/>
            <person name="Lucas S."/>
            <person name="Van de Peer Y."/>
            <person name="Podila G.K."/>
            <person name="Polle A."/>
            <person name="Pukkila P.J."/>
            <person name="Richardson P.M."/>
            <person name="Rouze P."/>
            <person name="Sanders I.R."/>
            <person name="Stajich J.E."/>
            <person name="Tunlid A."/>
            <person name="Tuskan G."/>
            <person name="Grigoriev I.V."/>
        </authorList>
    </citation>
    <scope>NUCLEOTIDE SEQUENCE [LARGE SCALE GENOMIC DNA]</scope>
    <source>
        <strain evidence="5">S238N-H82 / ATCC MYA-4686</strain>
    </source>
</reference>
<evidence type="ECO:0000256" key="1">
    <source>
        <dbReference type="ARBA" id="ARBA00022630"/>
    </source>
</evidence>
<dbReference type="RefSeq" id="XP_001885325.1">
    <property type="nucleotide sequence ID" value="XM_001885290.1"/>
</dbReference>
<evidence type="ECO:0000313" key="5">
    <source>
        <dbReference type="Proteomes" id="UP000001194"/>
    </source>
</evidence>
<dbReference type="PANTHER" id="PTHR43539:SF68">
    <property type="entry name" value="FLAVIN-BINDING MONOOXYGENASE-LIKE PROTEIN (AFU_ORTHOLOGUE AFUA_4G09220)"/>
    <property type="match status" value="1"/>
</dbReference>
<dbReference type="InterPro" id="IPR050982">
    <property type="entry name" value="Auxin_biosynth/cation_transpt"/>
</dbReference>
<gene>
    <name evidence="4" type="ORF">LACBIDRAFT_191394</name>
</gene>
<dbReference type="SUPFAM" id="SSF51905">
    <property type="entry name" value="FAD/NAD(P)-binding domain"/>
    <property type="match status" value="2"/>
</dbReference>
<evidence type="ECO:0000256" key="3">
    <source>
        <dbReference type="ARBA" id="ARBA00023002"/>
    </source>
</evidence>
<dbReference type="GO" id="GO:0004499">
    <property type="term" value="F:N,N-dimethylaniline monooxygenase activity"/>
    <property type="evidence" value="ECO:0007669"/>
    <property type="project" value="InterPro"/>
</dbReference>
<dbReference type="PANTHER" id="PTHR43539">
    <property type="entry name" value="FLAVIN-BINDING MONOOXYGENASE-LIKE PROTEIN (AFU_ORTHOLOGUE AFUA_4G09220)"/>
    <property type="match status" value="1"/>
</dbReference>
<dbReference type="OrthoDB" id="74360at2759"/>
<dbReference type="Gene3D" id="3.50.50.60">
    <property type="entry name" value="FAD/NAD(P)-binding domain"/>
    <property type="match status" value="1"/>
</dbReference>
<keyword evidence="3" id="KW-0560">Oxidoreductase</keyword>
<dbReference type="GO" id="GO:0050661">
    <property type="term" value="F:NADP binding"/>
    <property type="evidence" value="ECO:0007669"/>
    <property type="project" value="InterPro"/>
</dbReference>
<name>B0DN19_LACBS</name>
<organism evidence="5">
    <name type="scientific">Laccaria bicolor (strain S238N-H82 / ATCC MYA-4686)</name>
    <name type="common">Bicoloured deceiver</name>
    <name type="synonym">Laccaria laccata var. bicolor</name>
    <dbReference type="NCBI Taxonomy" id="486041"/>
    <lineage>
        <taxon>Eukaryota</taxon>
        <taxon>Fungi</taxon>
        <taxon>Dikarya</taxon>
        <taxon>Basidiomycota</taxon>
        <taxon>Agaricomycotina</taxon>
        <taxon>Agaricomycetes</taxon>
        <taxon>Agaricomycetidae</taxon>
        <taxon>Agaricales</taxon>
        <taxon>Agaricineae</taxon>
        <taxon>Hydnangiaceae</taxon>
        <taxon>Laccaria</taxon>
    </lineage>
</organism>